<keyword evidence="7" id="KW-0472">Membrane</keyword>
<keyword evidence="3 5" id="KW-0479">Metal-binding</keyword>
<evidence type="ECO:0000313" key="8">
    <source>
        <dbReference type="EMBL" id="KAF2703801.1"/>
    </source>
</evidence>
<evidence type="ECO:0000256" key="7">
    <source>
        <dbReference type="SAM" id="Phobius"/>
    </source>
</evidence>
<dbReference type="GO" id="GO:0020037">
    <property type="term" value="F:heme binding"/>
    <property type="evidence" value="ECO:0007669"/>
    <property type="project" value="InterPro"/>
</dbReference>
<dbReference type="OrthoDB" id="3934656at2759"/>
<reference evidence="8" key="1">
    <citation type="journal article" date="2020" name="Stud. Mycol.">
        <title>101 Dothideomycetes genomes: a test case for predicting lifestyles and emergence of pathogens.</title>
        <authorList>
            <person name="Haridas S."/>
            <person name="Albert R."/>
            <person name="Binder M."/>
            <person name="Bloem J."/>
            <person name="Labutti K."/>
            <person name="Salamov A."/>
            <person name="Andreopoulos B."/>
            <person name="Baker S."/>
            <person name="Barry K."/>
            <person name="Bills G."/>
            <person name="Bluhm B."/>
            <person name="Cannon C."/>
            <person name="Castanera R."/>
            <person name="Culley D."/>
            <person name="Daum C."/>
            <person name="Ezra D."/>
            <person name="Gonzalez J."/>
            <person name="Henrissat B."/>
            <person name="Kuo A."/>
            <person name="Liang C."/>
            <person name="Lipzen A."/>
            <person name="Lutzoni F."/>
            <person name="Magnuson J."/>
            <person name="Mondo S."/>
            <person name="Nolan M."/>
            <person name="Ohm R."/>
            <person name="Pangilinan J."/>
            <person name="Park H.-J."/>
            <person name="Ramirez L."/>
            <person name="Alfaro M."/>
            <person name="Sun H."/>
            <person name="Tritt A."/>
            <person name="Yoshinaga Y."/>
            <person name="Zwiers L.-H."/>
            <person name="Turgeon B."/>
            <person name="Goodwin S."/>
            <person name="Spatafora J."/>
            <person name="Crous P."/>
            <person name="Grigoriev I."/>
        </authorList>
    </citation>
    <scope>NUCLEOTIDE SEQUENCE</scope>
    <source>
        <strain evidence="8">CBS 279.74</strain>
    </source>
</reference>
<dbReference type="Proteomes" id="UP000799428">
    <property type="component" value="Unassembled WGS sequence"/>
</dbReference>
<organism evidence="8 9">
    <name type="scientific">Pleomassaria siparia CBS 279.74</name>
    <dbReference type="NCBI Taxonomy" id="1314801"/>
    <lineage>
        <taxon>Eukaryota</taxon>
        <taxon>Fungi</taxon>
        <taxon>Dikarya</taxon>
        <taxon>Ascomycota</taxon>
        <taxon>Pezizomycotina</taxon>
        <taxon>Dothideomycetes</taxon>
        <taxon>Pleosporomycetidae</taxon>
        <taxon>Pleosporales</taxon>
        <taxon>Pleomassariaceae</taxon>
        <taxon>Pleomassaria</taxon>
    </lineage>
</organism>
<dbReference type="InterPro" id="IPR050121">
    <property type="entry name" value="Cytochrome_P450_monoxygenase"/>
</dbReference>
<keyword evidence="4 5" id="KW-0408">Iron</keyword>
<dbReference type="SUPFAM" id="SSF48264">
    <property type="entry name" value="Cytochrome P450"/>
    <property type="match status" value="1"/>
</dbReference>
<dbReference type="GO" id="GO:0004497">
    <property type="term" value="F:monooxygenase activity"/>
    <property type="evidence" value="ECO:0007669"/>
    <property type="project" value="UniProtKB-KW"/>
</dbReference>
<dbReference type="PRINTS" id="PR00465">
    <property type="entry name" value="EP450IV"/>
</dbReference>
<keyword evidence="7" id="KW-0812">Transmembrane</keyword>
<dbReference type="Pfam" id="PF00067">
    <property type="entry name" value="p450"/>
    <property type="match status" value="1"/>
</dbReference>
<dbReference type="GO" id="GO:0005506">
    <property type="term" value="F:iron ion binding"/>
    <property type="evidence" value="ECO:0007669"/>
    <property type="project" value="InterPro"/>
</dbReference>
<comment type="cofactor">
    <cofactor evidence="1 5">
        <name>heme</name>
        <dbReference type="ChEBI" id="CHEBI:30413"/>
    </cofactor>
</comment>
<evidence type="ECO:0000256" key="2">
    <source>
        <dbReference type="ARBA" id="ARBA00010617"/>
    </source>
</evidence>
<dbReference type="PROSITE" id="PS00086">
    <property type="entry name" value="CYTOCHROME_P450"/>
    <property type="match status" value="1"/>
</dbReference>
<dbReference type="CDD" id="cd11060">
    <property type="entry name" value="CYP57A1-like"/>
    <property type="match status" value="1"/>
</dbReference>
<gene>
    <name evidence="8" type="ORF">K504DRAFT_538609</name>
</gene>
<keyword evidence="6" id="KW-0503">Monooxygenase</keyword>
<proteinExistence type="inferred from homology"/>
<evidence type="ECO:0000256" key="1">
    <source>
        <dbReference type="ARBA" id="ARBA00001971"/>
    </source>
</evidence>
<keyword evidence="5 6" id="KW-0349">Heme</keyword>
<keyword evidence="9" id="KW-1185">Reference proteome</keyword>
<dbReference type="InterPro" id="IPR017972">
    <property type="entry name" value="Cyt_P450_CS"/>
</dbReference>
<feature type="binding site" description="axial binding residue" evidence="5">
    <location>
        <position position="462"/>
    </location>
    <ligand>
        <name>heme</name>
        <dbReference type="ChEBI" id="CHEBI:30413"/>
    </ligand>
    <ligandPart>
        <name>Fe</name>
        <dbReference type="ChEBI" id="CHEBI:18248"/>
    </ligandPart>
</feature>
<dbReference type="PRINTS" id="PR00385">
    <property type="entry name" value="P450"/>
</dbReference>
<dbReference type="GO" id="GO:0016705">
    <property type="term" value="F:oxidoreductase activity, acting on paired donors, with incorporation or reduction of molecular oxygen"/>
    <property type="evidence" value="ECO:0007669"/>
    <property type="project" value="InterPro"/>
</dbReference>
<dbReference type="Gene3D" id="1.10.630.10">
    <property type="entry name" value="Cytochrome P450"/>
    <property type="match status" value="1"/>
</dbReference>
<dbReference type="InterPro" id="IPR002403">
    <property type="entry name" value="Cyt_P450_E_grp-IV"/>
</dbReference>
<dbReference type="AlphaFoldDB" id="A0A6G1JUA2"/>
<evidence type="ECO:0000256" key="5">
    <source>
        <dbReference type="PIRSR" id="PIRSR602403-1"/>
    </source>
</evidence>
<evidence type="ECO:0000256" key="6">
    <source>
        <dbReference type="RuleBase" id="RU000461"/>
    </source>
</evidence>
<evidence type="ECO:0000256" key="3">
    <source>
        <dbReference type="ARBA" id="ARBA00022723"/>
    </source>
</evidence>
<accession>A0A6G1JUA2</accession>
<evidence type="ECO:0000313" key="9">
    <source>
        <dbReference type="Proteomes" id="UP000799428"/>
    </source>
</evidence>
<protein>
    <submittedName>
        <fullName evidence="8">Putative cytochrome P450</fullName>
    </submittedName>
</protein>
<keyword evidence="7" id="KW-1133">Transmembrane helix</keyword>
<feature type="transmembrane region" description="Helical" evidence="7">
    <location>
        <begin position="12"/>
        <end position="39"/>
    </location>
</feature>
<dbReference type="PANTHER" id="PTHR24305:SF232">
    <property type="entry name" value="P450, PUTATIVE (EUROFUNG)-RELATED"/>
    <property type="match status" value="1"/>
</dbReference>
<keyword evidence="6" id="KW-0560">Oxidoreductase</keyword>
<dbReference type="PANTHER" id="PTHR24305">
    <property type="entry name" value="CYTOCHROME P450"/>
    <property type="match status" value="1"/>
</dbReference>
<comment type="similarity">
    <text evidence="2 6">Belongs to the cytochrome P450 family.</text>
</comment>
<sequence length="513" mass="58112">MGETLATLLTTGFAISLPLSIFFPLYRIIAPVCAVLLLLQNRYGNGLIRFPGPFGATLTNFWRVRWVYQNGDKRPTIVGLHNEYGDVVRLGPKSLSFANPDAIEQIYGANAGMPKSKWYMAFEAHGKGEHKANIFSTRDIHWHARYRELVQYGFHIDHFGKKEGEIDDLIKRLLQIMDEKVGKPLDLPLTLQYFTFDAGGVFAFSRTYGFLREKLDIDGIIASVRSGSMHLNRLAQAPIFQMFMDQNPLAKYFGFVAPPMEFAKKYLPNDRIDKQLSQPPAKPQHYDILDAYISANQTNPGIVSRNEVVDLGLMVVVPASEAVRTAISVLVWQMLQNPAALVKLQTEIDATFKDRNAIPSWKVCSTQMPYLDACVKETFRIHSSTGFMLERVVPSGGAVICGEYVPAGTVVGCLQWVIHRHKPTFGEDIETFRPERWLEASKEQRAQMEEYLCPFGFGSRMCLGKDIGLFETYKMAATLFNRYKIKLQSPQKDMHITWGNIVSVDFEACLERR</sequence>
<dbReference type="InterPro" id="IPR001128">
    <property type="entry name" value="Cyt_P450"/>
</dbReference>
<dbReference type="EMBL" id="MU005785">
    <property type="protein sequence ID" value="KAF2703801.1"/>
    <property type="molecule type" value="Genomic_DNA"/>
</dbReference>
<name>A0A6G1JUA2_9PLEO</name>
<evidence type="ECO:0000256" key="4">
    <source>
        <dbReference type="ARBA" id="ARBA00023004"/>
    </source>
</evidence>
<dbReference type="InterPro" id="IPR036396">
    <property type="entry name" value="Cyt_P450_sf"/>
</dbReference>